<evidence type="ECO:0000313" key="3">
    <source>
        <dbReference type="Proteomes" id="UP000177625"/>
    </source>
</evidence>
<reference evidence="3" key="1">
    <citation type="submission" date="2016-03" db="EMBL/GenBank/DDBJ databases">
        <authorList>
            <person name="Guldener U."/>
        </authorList>
    </citation>
    <scope>NUCLEOTIDE SEQUENCE [LARGE SCALE GENOMIC DNA]</scope>
</reference>
<dbReference type="AlphaFoldDB" id="A0A1E1MRT2"/>
<organism evidence="2 3">
    <name type="scientific">Rhynchosporium secalis</name>
    <name type="common">Barley scald fungus</name>
    <dbReference type="NCBI Taxonomy" id="38038"/>
    <lineage>
        <taxon>Eukaryota</taxon>
        <taxon>Fungi</taxon>
        <taxon>Dikarya</taxon>
        <taxon>Ascomycota</taxon>
        <taxon>Pezizomycotina</taxon>
        <taxon>Leotiomycetes</taxon>
        <taxon>Helotiales</taxon>
        <taxon>Ploettnerulaceae</taxon>
        <taxon>Rhynchosporium</taxon>
    </lineage>
</organism>
<feature type="region of interest" description="Disordered" evidence="1">
    <location>
        <begin position="1"/>
        <end position="23"/>
    </location>
</feature>
<evidence type="ECO:0000256" key="1">
    <source>
        <dbReference type="SAM" id="MobiDB-lite"/>
    </source>
</evidence>
<dbReference type="GO" id="GO:0046982">
    <property type="term" value="F:protein heterodimerization activity"/>
    <property type="evidence" value="ECO:0007669"/>
    <property type="project" value="InterPro"/>
</dbReference>
<evidence type="ECO:0000313" key="2">
    <source>
        <dbReference type="EMBL" id="CZT51799.1"/>
    </source>
</evidence>
<name>A0A1E1MRT2_RHYSE</name>
<accession>A0A1E1MRT2</accession>
<dbReference type="InterPro" id="IPR009072">
    <property type="entry name" value="Histone-fold"/>
</dbReference>
<sequence>MFTPRPQNHNRDYGSNTPVCNHGHPGVHLLDDSQQHARALRDHPETGNFNRAISILYSFVNDVFKRILQRQPSLQLVTRSPTITRLRRLLSKAAQRLVSPTGPPPTSSILLNIQPYATTYHNQPHSKFSDGRFIAHSLYNMGALRNASHPCCTVKVSWQHCYNSSNVRSFPKGRCYVEAQPPTDRVDTSSTCLQRHMPPPLLRSAASNSQNQEFINLTPVTAAKKKPGVQNFNYIFNACVEEEPMARRSQTLRHLP</sequence>
<dbReference type="Gene3D" id="1.10.20.10">
    <property type="entry name" value="Histone, subunit A"/>
    <property type="match status" value="1"/>
</dbReference>
<proteinExistence type="predicted"/>
<protein>
    <submittedName>
        <fullName evidence="2">Uncharacterized protein</fullName>
    </submittedName>
</protein>
<gene>
    <name evidence="2" type="ORF">RSE6_12998</name>
</gene>
<keyword evidence="3" id="KW-1185">Reference proteome</keyword>
<dbReference type="Proteomes" id="UP000177625">
    <property type="component" value="Unassembled WGS sequence"/>
</dbReference>
<dbReference type="EMBL" id="FJVC01000510">
    <property type="protein sequence ID" value="CZT51799.1"/>
    <property type="molecule type" value="Genomic_DNA"/>
</dbReference>